<dbReference type="EMBL" id="CAJNJA010086964">
    <property type="protein sequence ID" value="CAE7938729.1"/>
    <property type="molecule type" value="Genomic_DNA"/>
</dbReference>
<gene>
    <name evidence="2" type="ORF">SNEC2469_LOCUS33272</name>
</gene>
<feature type="compositionally biased region" description="Basic residues" evidence="1">
    <location>
        <begin position="51"/>
        <end position="72"/>
    </location>
</feature>
<feature type="region of interest" description="Disordered" evidence="1">
    <location>
        <begin position="38"/>
        <end position="72"/>
    </location>
</feature>
<comment type="caution">
    <text evidence="2">The sequence shown here is derived from an EMBL/GenBank/DDBJ whole genome shotgun (WGS) entry which is preliminary data.</text>
</comment>
<reference evidence="2" key="1">
    <citation type="submission" date="2021-02" db="EMBL/GenBank/DDBJ databases">
        <authorList>
            <person name="Dougan E. K."/>
            <person name="Rhodes N."/>
            <person name="Thang M."/>
            <person name="Chan C."/>
        </authorList>
    </citation>
    <scope>NUCLEOTIDE SEQUENCE</scope>
</reference>
<proteinExistence type="predicted"/>
<feature type="non-terminal residue" evidence="2">
    <location>
        <position position="1"/>
    </location>
</feature>
<organism evidence="2 3">
    <name type="scientific">Symbiodinium necroappetens</name>
    <dbReference type="NCBI Taxonomy" id="1628268"/>
    <lineage>
        <taxon>Eukaryota</taxon>
        <taxon>Sar</taxon>
        <taxon>Alveolata</taxon>
        <taxon>Dinophyceae</taxon>
        <taxon>Suessiales</taxon>
        <taxon>Symbiodiniaceae</taxon>
        <taxon>Symbiodinium</taxon>
    </lineage>
</organism>
<sequence length="72" mass="8148">RHMWRPDFPTPLRPEWSCNPAMGAMPPRNVLRQCSKRLRAAPSTASEGCRKGLHGRSRAKSSHKRRSLALSI</sequence>
<evidence type="ECO:0000313" key="3">
    <source>
        <dbReference type="Proteomes" id="UP000601435"/>
    </source>
</evidence>
<evidence type="ECO:0000256" key="1">
    <source>
        <dbReference type="SAM" id="MobiDB-lite"/>
    </source>
</evidence>
<dbReference type="Proteomes" id="UP000601435">
    <property type="component" value="Unassembled WGS sequence"/>
</dbReference>
<name>A0A813C4D8_9DINO</name>
<evidence type="ECO:0000313" key="2">
    <source>
        <dbReference type="EMBL" id="CAE7938729.1"/>
    </source>
</evidence>
<accession>A0A813C4D8</accession>
<protein>
    <submittedName>
        <fullName evidence="2">Uncharacterized protein</fullName>
    </submittedName>
</protein>
<keyword evidence="3" id="KW-1185">Reference proteome</keyword>
<dbReference type="OrthoDB" id="10465270at2759"/>
<dbReference type="AlphaFoldDB" id="A0A813C4D8"/>